<dbReference type="PRINTS" id="PR00864">
    <property type="entry name" value="PREPILNPTASE"/>
</dbReference>
<keyword evidence="9" id="KW-0489">Methyltransferase</keyword>
<dbReference type="MEROPS" id="A24.019"/>
<dbReference type="Proteomes" id="UP000000602">
    <property type="component" value="Chromosome"/>
</dbReference>
<dbReference type="PANTHER" id="PTHR30487:SF0">
    <property type="entry name" value="PREPILIN LEADER PEPTIDASE_N-METHYLTRANSFERASE-RELATED"/>
    <property type="match status" value="1"/>
</dbReference>
<name>Q6AIT4_DESPS</name>
<feature type="transmembrane region" description="Helical" evidence="10">
    <location>
        <begin position="125"/>
        <end position="144"/>
    </location>
</feature>
<dbReference type="InterPro" id="IPR014032">
    <property type="entry name" value="Peptidase_A24A_bac"/>
</dbReference>
<dbReference type="GO" id="GO:0004190">
    <property type="term" value="F:aspartic-type endopeptidase activity"/>
    <property type="evidence" value="ECO:0007669"/>
    <property type="project" value="UniProtKB-EC"/>
</dbReference>
<keyword evidence="9" id="KW-0808">Transferase</keyword>
<dbReference type="HOGENOM" id="CLU_057101_0_1_7"/>
<dbReference type="KEGG" id="dps:DP3017"/>
<dbReference type="Pfam" id="PF01478">
    <property type="entry name" value="Peptidase_A24"/>
    <property type="match status" value="1"/>
</dbReference>
<reference evidence="14" key="1">
    <citation type="journal article" date="2004" name="Environ. Microbiol.">
        <title>The genome of Desulfotalea psychrophila, a sulfate-reducing bacterium from permanently cold Arctic sediments.</title>
        <authorList>
            <person name="Rabus R."/>
            <person name="Ruepp A."/>
            <person name="Frickey T."/>
            <person name="Rattei T."/>
            <person name="Fartmann B."/>
            <person name="Stark M."/>
            <person name="Bauer M."/>
            <person name="Zibat A."/>
            <person name="Lombardot T."/>
            <person name="Becker I."/>
            <person name="Amann J."/>
            <person name="Gellner K."/>
            <person name="Teeling H."/>
            <person name="Leuschner W.D."/>
            <person name="Gloeckner F.-O."/>
            <person name="Lupas A.N."/>
            <person name="Amann R."/>
            <person name="Klenk H.-P."/>
        </authorList>
    </citation>
    <scope>NUCLEOTIDE SEQUENCE [LARGE SCALE GENOMIC DNA]</scope>
    <source>
        <strain evidence="14">DSM 12343 / LSv54</strain>
    </source>
</reference>
<keyword evidence="9" id="KW-0511">Multifunctional enzyme</keyword>
<dbReference type="EMBL" id="CR522870">
    <property type="protein sequence ID" value="CAG37746.1"/>
    <property type="molecule type" value="Genomic_DNA"/>
</dbReference>
<keyword evidence="3" id="KW-1003">Cell membrane</keyword>
<keyword evidence="6 10" id="KW-1133">Transmembrane helix</keyword>
<evidence type="ECO:0000313" key="14">
    <source>
        <dbReference type="Proteomes" id="UP000000602"/>
    </source>
</evidence>
<keyword evidence="9" id="KW-0378">Hydrolase</keyword>
<comment type="function">
    <text evidence="9">Plays an essential role in type IV pili and type II pseudopili formation by proteolytically removing the leader sequence from substrate proteins and subsequently monomethylating the alpha-amino group of the newly exposed N-terminal phenylalanine.</text>
</comment>
<dbReference type="GO" id="GO:0032259">
    <property type="term" value="P:methylation"/>
    <property type="evidence" value="ECO:0007669"/>
    <property type="project" value="UniProtKB-KW"/>
</dbReference>
<evidence type="ECO:0000256" key="8">
    <source>
        <dbReference type="RuleBase" id="RU003793"/>
    </source>
</evidence>
<evidence type="ECO:0000256" key="1">
    <source>
        <dbReference type="ARBA" id="ARBA00004429"/>
    </source>
</evidence>
<evidence type="ECO:0000256" key="4">
    <source>
        <dbReference type="ARBA" id="ARBA00022519"/>
    </source>
</evidence>
<dbReference type="GO" id="GO:0005886">
    <property type="term" value="C:plasma membrane"/>
    <property type="evidence" value="ECO:0007669"/>
    <property type="project" value="UniProtKB-SubCell"/>
</dbReference>
<comment type="catalytic activity">
    <reaction evidence="9">
        <text>Typically cleaves a -Gly-|-Phe- bond to release an N-terminal, basic peptide of 5-8 residues from type IV prepilin, and then N-methylates the new N-terminal amino group, the methyl donor being S-adenosyl-L-methionine.</text>
        <dbReference type="EC" id="3.4.23.43"/>
    </reaction>
</comment>
<dbReference type="STRING" id="177439.DP3017"/>
<proteinExistence type="inferred from homology"/>
<evidence type="ECO:0000259" key="11">
    <source>
        <dbReference type="Pfam" id="PF01478"/>
    </source>
</evidence>
<evidence type="ECO:0000313" key="13">
    <source>
        <dbReference type="EMBL" id="CAG37746.1"/>
    </source>
</evidence>
<evidence type="ECO:0000256" key="2">
    <source>
        <dbReference type="ARBA" id="ARBA00005801"/>
    </source>
</evidence>
<comment type="similarity">
    <text evidence="2 8">Belongs to the peptidase A24 family.</text>
</comment>
<accession>Q6AIT4</accession>
<dbReference type="PANTHER" id="PTHR30487">
    <property type="entry name" value="TYPE 4 PREPILIN-LIKE PROTEINS LEADER PEPTIDE-PROCESSING ENZYME"/>
    <property type="match status" value="1"/>
</dbReference>
<evidence type="ECO:0000256" key="7">
    <source>
        <dbReference type="ARBA" id="ARBA00023136"/>
    </source>
</evidence>
<dbReference type="Pfam" id="PF06750">
    <property type="entry name" value="A24_N_bact"/>
    <property type="match status" value="1"/>
</dbReference>
<organism evidence="13 14">
    <name type="scientific">Desulfotalea psychrophila (strain LSv54 / DSM 12343)</name>
    <dbReference type="NCBI Taxonomy" id="177439"/>
    <lineage>
        <taxon>Bacteria</taxon>
        <taxon>Pseudomonadati</taxon>
        <taxon>Thermodesulfobacteriota</taxon>
        <taxon>Desulfobulbia</taxon>
        <taxon>Desulfobulbales</taxon>
        <taxon>Desulfocapsaceae</taxon>
        <taxon>Desulfotalea</taxon>
    </lineage>
</organism>
<feature type="transmembrane region" description="Helical" evidence="10">
    <location>
        <begin position="6"/>
        <end position="27"/>
    </location>
</feature>
<evidence type="ECO:0000256" key="10">
    <source>
        <dbReference type="SAM" id="Phobius"/>
    </source>
</evidence>
<protein>
    <recommendedName>
        <fullName evidence="9">Prepilin leader peptidase/N-methyltransferase</fullName>
        <ecNumber evidence="9">2.1.1.-</ecNumber>
        <ecNumber evidence="9">3.4.23.43</ecNumber>
    </recommendedName>
</protein>
<evidence type="ECO:0000256" key="6">
    <source>
        <dbReference type="ARBA" id="ARBA00022989"/>
    </source>
</evidence>
<comment type="subcellular location">
    <subcellularLocation>
        <location evidence="1">Cell inner membrane</location>
        <topology evidence="1">Multi-pass membrane protein</topology>
    </subcellularLocation>
    <subcellularLocation>
        <location evidence="9">Cell membrane</location>
        <topology evidence="9">Multi-pass membrane protein</topology>
    </subcellularLocation>
</comment>
<feature type="transmembrane region" description="Helical" evidence="10">
    <location>
        <begin position="194"/>
        <end position="219"/>
    </location>
</feature>
<evidence type="ECO:0000256" key="5">
    <source>
        <dbReference type="ARBA" id="ARBA00022692"/>
    </source>
</evidence>
<feature type="transmembrane region" description="Helical" evidence="10">
    <location>
        <begin position="231"/>
        <end position="254"/>
    </location>
</feature>
<evidence type="ECO:0000259" key="12">
    <source>
        <dbReference type="Pfam" id="PF06750"/>
    </source>
</evidence>
<sequence>MEYGILPLIIVALLGAIIGSFLNVVILRLPEENSSIAYPASHCPKCNHPLSWYENIPLLSFLILGGKCRSCKEHISWQYPLIEASMALLGLGLFLHFGLTLTFLAYFCFSAALLVIIVIDFYHQIIPDLISLPGIALGFLFSFINPEISWLSSLIGLLVGGGALYAIAWGYFTLRKQEGMGGGDIKLLAMLGAWLGWQSLVFIVFTSSLFGAIIGLIALRIQNKGNQTKIPFGPFLCLAALVYLFYSVEIQYFFQLYLNGQWP</sequence>
<dbReference type="GO" id="GO:0008168">
    <property type="term" value="F:methyltransferase activity"/>
    <property type="evidence" value="ECO:0007669"/>
    <property type="project" value="UniProtKB-KW"/>
</dbReference>
<feature type="domain" description="Prepilin peptidase A24 N-terminal" evidence="12">
    <location>
        <begin position="13"/>
        <end position="97"/>
    </location>
</feature>
<feature type="domain" description="Prepilin type IV endopeptidase peptidase" evidence="11">
    <location>
        <begin position="109"/>
        <end position="216"/>
    </location>
</feature>
<dbReference type="InterPro" id="IPR050882">
    <property type="entry name" value="Prepilin_peptidase/N-MTase"/>
</dbReference>
<dbReference type="EC" id="3.4.23.43" evidence="9"/>
<dbReference type="Gene3D" id="1.20.120.1220">
    <property type="match status" value="1"/>
</dbReference>
<gene>
    <name evidence="13" type="ordered locus">DP3017</name>
</gene>
<dbReference type="RefSeq" id="WP_011190258.1">
    <property type="nucleotide sequence ID" value="NC_006138.1"/>
</dbReference>
<dbReference type="eggNOG" id="COG1989">
    <property type="taxonomic scope" value="Bacteria"/>
</dbReference>
<keyword evidence="4" id="KW-0997">Cell inner membrane</keyword>
<evidence type="ECO:0000256" key="9">
    <source>
        <dbReference type="RuleBase" id="RU003794"/>
    </source>
</evidence>
<dbReference type="InterPro" id="IPR000045">
    <property type="entry name" value="Prepilin_IV_endopep_pep"/>
</dbReference>
<dbReference type="GO" id="GO:0006465">
    <property type="term" value="P:signal peptide processing"/>
    <property type="evidence" value="ECO:0007669"/>
    <property type="project" value="TreeGrafter"/>
</dbReference>
<dbReference type="InterPro" id="IPR010627">
    <property type="entry name" value="Prepilin_pept_A24_N"/>
</dbReference>
<keyword evidence="7 10" id="KW-0472">Membrane</keyword>
<keyword evidence="9" id="KW-0645">Protease</keyword>
<dbReference type="AlphaFoldDB" id="Q6AIT4"/>
<dbReference type="EC" id="2.1.1.-" evidence="9"/>
<dbReference type="OrthoDB" id="9789291at2"/>
<keyword evidence="14" id="KW-1185">Reference proteome</keyword>
<feature type="transmembrane region" description="Helical" evidence="10">
    <location>
        <begin position="151"/>
        <end position="174"/>
    </location>
</feature>
<evidence type="ECO:0000256" key="3">
    <source>
        <dbReference type="ARBA" id="ARBA00022475"/>
    </source>
</evidence>
<keyword evidence="5 9" id="KW-0812">Transmembrane</keyword>
<feature type="transmembrane region" description="Helical" evidence="10">
    <location>
        <begin position="86"/>
        <end position="119"/>
    </location>
</feature>